<dbReference type="EMBL" id="QRDP01000004">
    <property type="protein sequence ID" value="RED15774.1"/>
    <property type="molecule type" value="Genomic_DNA"/>
</dbReference>
<dbReference type="InterPro" id="IPR006140">
    <property type="entry name" value="D-isomer_DH_NAD-bd"/>
</dbReference>
<evidence type="ECO:0000256" key="3">
    <source>
        <dbReference type="RuleBase" id="RU003719"/>
    </source>
</evidence>
<dbReference type="InterPro" id="IPR006139">
    <property type="entry name" value="D-isomer_2_OHA_DH_cat_dom"/>
</dbReference>
<keyword evidence="1 3" id="KW-0560">Oxidoreductase</keyword>
<dbReference type="RefSeq" id="WP_116235253.1">
    <property type="nucleotide sequence ID" value="NZ_QRDP01000004.1"/>
</dbReference>
<proteinExistence type="inferred from homology"/>
<organism evidence="6 7">
    <name type="scientific">Parasphingopyxis lamellibrachiae</name>
    <dbReference type="NCBI Taxonomy" id="680125"/>
    <lineage>
        <taxon>Bacteria</taxon>
        <taxon>Pseudomonadati</taxon>
        <taxon>Pseudomonadota</taxon>
        <taxon>Alphaproteobacteria</taxon>
        <taxon>Sphingomonadales</taxon>
        <taxon>Sphingomonadaceae</taxon>
        <taxon>Parasphingopyxis</taxon>
    </lineage>
</organism>
<name>A0A3D9FD80_9SPHN</name>
<evidence type="ECO:0000256" key="1">
    <source>
        <dbReference type="ARBA" id="ARBA00023002"/>
    </source>
</evidence>
<gene>
    <name evidence="6" type="ORF">DFR46_0780</name>
</gene>
<dbReference type="AlphaFoldDB" id="A0A3D9FD80"/>
<dbReference type="CDD" id="cd05300">
    <property type="entry name" value="2-Hacid_dh_1"/>
    <property type="match status" value="1"/>
</dbReference>
<dbReference type="GO" id="GO:0051287">
    <property type="term" value="F:NAD binding"/>
    <property type="evidence" value="ECO:0007669"/>
    <property type="project" value="InterPro"/>
</dbReference>
<dbReference type="Gene3D" id="3.40.50.720">
    <property type="entry name" value="NAD(P)-binding Rossmann-like Domain"/>
    <property type="match status" value="2"/>
</dbReference>
<dbReference type="Proteomes" id="UP000256310">
    <property type="component" value="Unassembled WGS sequence"/>
</dbReference>
<comment type="caution">
    <text evidence="6">The sequence shown here is derived from an EMBL/GenBank/DDBJ whole genome shotgun (WGS) entry which is preliminary data.</text>
</comment>
<dbReference type="InterPro" id="IPR029753">
    <property type="entry name" value="D-isomer_DH_CS"/>
</dbReference>
<evidence type="ECO:0000313" key="6">
    <source>
        <dbReference type="EMBL" id="RED15774.1"/>
    </source>
</evidence>
<dbReference type="InterPro" id="IPR036291">
    <property type="entry name" value="NAD(P)-bd_dom_sf"/>
</dbReference>
<evidence type="ECO:0000313" key="7">
    <source>
        <dbReference type="Proteomes" id="UP000256310"/>
    </source>
</evidence>
<dbReference type="Pfam" id="PF00389">
    <property type="entry name" value="2-Hacid_dh"/>
    <property type="match status" value="1"/>
</dbReference>
<feature type="domain" description="D-isomer specific 2-hydroxyacid dehydrogenase catalytic" evidence="4">
    <location>
        <begin position="23"/>
        <end position="307"/>
    </location>
</feature>
<dbReference type="OrthoDB" id="9787219at2"/>
<evidence type="ECO:0000256" key="2">
    <source>
        <dbReference type="ARBA" id="ARBA00023027"/>
    </source>
</evidence>
<evidence type="ECO:0000259" key="4">
    <source>
        <dbReference type="Pfam" id="PF00389"/>
    </source>
</evidence>
<feature type="domain" description="D-isomer specific 2-hydroxyacid dehydrogenase NAD-binding" evidence="5">
    <location>
        <begin position="107"/>
        <end position="278"/>
    </location>
</feature>
<dbReference type="PROSITE" id="PS00671">
    <property type="entry name" value="D_2_HYDROXYACID_DH_3"/>
    <property type="match status" value="1"/>
</dbReference>
<sequence>MTALLKAALPGLVRPMVEPHIEGLDVTWFMSTEEAEQAAKTAEIGWFDMYDKLRMRAIIESAENLKWLNTIYAGLDHFPLETLRSRGTTLTNGAGINAIPIAEFVVMGMLAAAKRLDTILEAQADKTTLNGPPGTVELFEGKALIIGYGAIGQQIAKTLSGFNMDVTAVRRTPDSDPVIIGADEWRARLAEFDWVILAAPATDETRHMIGAEELAAMKNSAWLINVARGTLVDQIALASALTSKTIGGAILDTVEPEPLPADDALWDTPNTFLTMHLSGNATSRMFERAAKRFVENFALYRNGETMVAEANLDLGY</sequence>
<dbReference type="SUPFAM" id="SSF51735">
    <property type="entry name" value="NAD(P)-binding Rossmann-fold domains"/>
    <property type="match status" value="1"/>
</dbReference>
<protein>
    <submittedName>
        <fullName evidence="6">Phosphoglycerate dehydrogenase-like enzyme</fullName>
    </submittedName>
</protein>
<dbReference type="SUPFAM" id="SSF52283">
    <property type="entry name" value="Formate/glycerate dehydrogenase catalytic domain-like"/>
    <property type="match status" value="1"/>
</dbReference>
<dbReference type="Pfam" id="PF02826">
    <property type="entry name" value="2-Hacid_dh_C"/>
    <property type="match status" value="1"/>
</dbReference>
<keyword evidence="7" id="KW-1185">Reference proteome</keyword>
<evidence type="ECO:0000259" key="5">
    <source>
        <dbReference type="Pfam" id="PF02826"/>
    </source>
</evidence>
<reference evidence="6 7" key="1">
    <citation type="submission" date="2018-07" db="EMBL/GenBank/DDBJ databases">
        <title>Genomic Encyclopedia of Type Strains, Phase IV (KMG-IV): sequencing the most valuable type-strain genomes for metagenomic binning, comparative biology and taxonomic classification.</title>
        <authorList>
            <person name="Goeker M."/>
        </authorList>
    </citation>
    <scope>NUCLEOTIDE SEQUENCE [LARGE SCALE GENOMIC DNA]</scope>
    <source>
        <strain evidence="6 7">DSM 26725</strain>
    </source>
</reference>
<accession>A0A3D9FD80</accession>
<dbReference type="PANTHER" id="PTHR43333">
    <property type="entry name" value="2-HACID_DH_C DOMAIN-CONTAINING PROTEIN"/>
    <property type="match status" value="1"/>
</dbReference>
<keyword evidence="2" id="KW-0520">NAD</keyword>
<dbReference type="PANTHER" id="PTHR43333:SF1">
    <property type="entry name" value="D-ISOMER SPECIFIC 2-HYDROXYACID DEHYDROGENASE NAD-BINDING DOMAIN-CONTAINING PROTEIN"/>
    <property type="match status" value="1"/>
</dbReference>
<dbReference type="GO" id="GO:0016616">
    <property type="term" value="F:oxidoreductase activity, acting on the CH-OH group of donors, NAD or NADP as acceptor"/>
    <property type="evidence" value="ECO:0007669"/>
    <property type="project" value="InterPro"/>
</dbReference>
<comment type="similarity">
    <text evidence="3">Belongs to the D-isomer specific 2-hydroxyacid dehydrogenase family.</text>
</comment>